<dbReference type="Gene3D" id="3.50.50.60">
    <property type="entry name" value="FAD/NAD(P)-binding domain"/>
    <property type="match status" value="1"/>
</dbReference>
<keyword evidence="7" id="KW-1185">Reference proteome</keyword>
<feature type="non-terminal residue" evidence="6">
    <location>
        <position position="214"/>
    </location>
</feature>
<evidence type="ECO:0000259" key="5">
    <source>
        <dbReference type="PROSITE" id="PS00624"/>
    </source>
</evidence>
<dbReference type="SUPFAM" id="SSF54373">
    <property type="entry name" value="FAD-linked reductases, C-terminal domain"/>
    <property type="match status" value="1"/>
</dbReference>
<dbReference type="Gene3D" id="3.30.410.40">
    <property type="match status" value="1"/>
</dbReference>
<evidence type="ECO:0000256" key="3">
    <source>
        <dbReference type="ARBA" id="ARBA00022630"/>
    </source>
</evidence>
<keyword evidence="4" id="KW-0274">FAD</keyword>
<dbReference type="Pfam" id="PF00732">
    <property type="entry name" value="GMC_oxred_N"/>
    <property type="match status" value="1"/>
</dbReference>
<accession>A0ABP0MU32</accession>
<keyword evidence="3" id="KW-0285">Flavoprotein</keyword>
<name>A0ABP0MU32_9DINO</name>
<comment type="cofactor">
    <cofactor evidence="1">
        <name>FAD</name>
        <dbReference type="ChEBI" id="CHEBI:57692"/>
    </cofactor>
</comment>
<evidence type="ECO:0000313" key="7">
    <source>
        <dbReference type="Proteomes" id="UP001642484"/>
    </source>
</evidence>
<feature type="non-terminal residue" evidence="6">
    <location>
        <position position="1"/>
    </location>
</feature>
<dbReference type="Proteomes" id="UP001642484">
    <property type="component" value="Unassembled WGS sequence"/>
</dbReference>
<evidence type="ECO:0000256" key="2">
    <source>
        <dbReference type="ARBA" id="ARBA00010790"/>
    </source>
</evidence>
<evidence type="ECO:0000256" key="1">
    <source>
        <dbReference type="ARBA" id="ARBA00001974"/>
    </source>
</evidence>
<sequence>AFVTQILIHRGEATGVRVERRGRRTRRCRAARAVLLAAGAIGTPKLLMLSGVGDPLILQELDIPVKVANREVGQNLADHLAHFTWFGLQTDLPIDPLRDAACSSREICNAFFRSDMTSPHVDAELRLYGGCNVERNSFDFGLESVLLRPASRGRVTLRAAEPRAEPVVEFPRWWDEDYEHLEQILLRLADTLGLEANNLSSSTKPLKEDLREKA</sequence>
<dbReference type="SUPFAM" id="SSF51905">
    <property type="entry name" value="FAD/NAD(P)-binding domain"/>
    <property type="match status" value="1"/>
</dbReference>
<comment type="similarity">
    <text evidence="2">Belongs to the GMC oxidoreductase family.</text>
</comment>
<dbReference type="InterPro" id="IPR036188">
    <property type="entry name" value="FAD/NAD-bd_sf"/>
</dbReference>
<organism evidence="6 7">
    <name type="scientific">Durusdinium trenchii</name>
    <dbReference type="NCBI Taxonomy" id="1381693"/>
    <lineage>
        <taxon>Eukaryota</taxon>
        <taxon>Sar</taxon>
        <taxon>Alveolata</taxon>
        <taxon>Dinophyceae</taxon>
        <taxon>Suessiales</taxon>
        <taxon>Symbiodiniaceae</taxon>
        <taxon>Durusdinium</taxon>
    </lineage>
</organism>
<comment type="caution">
    <text evidence="6">The sequence shown here is derived from an EMBL/GenBank/DDBJ whole genome shotgun (WGS) entry which is preliminary data.</text>
</comment>
<gene>
    <name evidence="6" type="ORF">CCMP2556_LOCUS27421</name>
</gene>
<dbReference type="InterPro" id="IPR012132">
    <property type="entry name" value="GMC_OxRdtase"/>
</dbReference>
<proteinExistence type="inferred from homology"/>
<dbReference type="PANTHER" id="PTHR11552">
    <property type="entry name" value="GLUCOSE-METHANOL-CHOLINE GMC OXIDOREDUCTASE"/>
    <property type="match status" value="1"/>
</dbReference>
<feature type="domain" description="Glucose-methanol-choline oxidoreductase N-terminal" evidence="5">
    <location>
        <begin position="39"/>
        <end position="53"/>
    </location>
</feature>
<dbReference type="PROSITE" id="PS00624">
    <property type="entry name" value="GMC_OXRED_2"/>
    <property type="match status" value="1"/>
</dbReference>
<reference evidence="6 7" key="1">
    <citation type="submission" date="2024-02" db="EMBL/GenBank/DDBJ databases">
        <authorList>
            <person name="Chen Y."/>
            <person name="Shah S."/>
            <person name="Dougan E. K."/>
            <person name="Thang M."/>
            <person name="Chan C."/>
        </authorList>
    </citation>
    <scope>NUCLEOTIDE SEQUENCE [LARGE SCALE GENOMIC DNA]</scope>
</reference>
<evidence type="ECO:0000313" key="6">
    <source>
        <dbReference type="EMBL" id="CAK9054991.1"/>
    </source>
</evidence>
<dbReference type="EMBL" id="CAXAMN010019791">
    <property type="protein sequence ID" value="CAK9054991.1"/>
    <property type="molecule type" value="Genomic_DNA"/>
</dbReference>
<protein>
    <recommendedName>
        <fullName evidence="5">Glucose-methanol-choline oxidoreductase N-terminal domain-containing protein</fullName>
    </recommendedName>
</protein>
<dbReference type="PANTHER" id="PTHR11552:SF147">
    <property type="entry name" value="CHOLINE DEHYDROGENASE, MITOCHONDRIAL"/>
    <property type="match status" value="1"/>
</dbReference>
<dbReference type="InterPro" id="IPR000172">
    <property type="entry name" value="GMC_OxRdtase_N"/>
</dbReference>
<evidence type="ECO:0000256" key="4">
    <source>
        <dbReference type="ARBA" id="ARBA00022827"/>
    </source>
</evidence>